<comment type="caution">
    <text evidence="1">The sequence shown here is derived from an EMBL/GenBank/DDBJ whole genome shotgun (WGS) entry which is preliminary data.</text>
</comment>
<accession>A0AAV8YAL3</accession>
<dbReference type="EMBL" id="JANEYF010002338">
    <property type="protein sequence ID" value="KAJ8947902.1"/>
    <property type="molecule type" value="Genomic_DNA"/>
</dbReference>
<dbReference type="Proteomes" id="UP001162156">
    <property type="component" value="Unassembled WGS sequence"/>
</dbReference>
<sequence length="86" mass="9680">MLLENESSSESEEEGDLTDDNVIEIRRVIDNSKFGGNIVAELDLQINNKWISVKCDLDTGAQTSVIGYKCYCKLINKQNPKHSFTL</sequence>
<evidence type="ECO:0000313" key="2">
    <source>
        <dbReference type="Proteomes" id="UP001162156"/>
    </source>
</evidence>
<protein>
    <submittedName>
        <fullName evidence="1">Uncharacterized protein</fullName>
    </submittedName>
</protein>
<proteinExistence type="predicted"/>
<name>A0AAV8YAL3_9CUCU</name>
<evidence type="ECO:0000313" key="1">
    <source>
        <dbReference type="EMBL" id="KAJ8947902.1"/>
    </source>
</evidence>
<reference evidence="1" key="1">
    <citation type="journal article" date="2023" name="Insect Mol. Biol.">
        <title>Genome sequencing provides insights into the evolution of gene families encoding plant cell wall-degrading enzymes in longhorned beetles.</title>
        <authorList>
            <person name="Shin N.R."/>
            <person name="Okamura Y."/>
            <person name="Kirsch R."/>
            <person name="Pauchet Y."/>
        </authorList>
    </citation>
    <scope>NUCLEOTIDE SEQUENCE</scope>
    <source>
        <strain evidence="1">RBIC_L_NR</strain>
    </source>
</reference>
<keyword evidence="2" id="KW-1185">Reference proteome</keyword>
<organism evidence="1 2">
    <name type="scientific">Rhamnusium bicolor</name>
    <dbReference type="NCBI Taxonomy" id="1586634"/>
    <lineage>
        <taxon>Eukaryota</taxon>
        <taxon>Metazoa</taxon>
        <taxon>Ecdysozoa</taxon>
        <taxon>Arthropoda</taxon>
        <taxon>Hexapoda</taxon>
        <taxon>Insecta</taxon>
        <taxon>Pterygota</taxon>
        <taxon>Neoptera</taxon>
        <taxon>Endopterygota</taxon>
        <taxon>Coleoptera</taxon>
        <taxon>Polyphaga</taxon>
        <taxon>Cucujiformia</taxon>
        <taxon>Chrysomeloidea</taxon>
        <taxon>Cerambycidae</taxon>
        <taxon>Lepturinae</taxon>
        <taxon>Rhagiini</taxon>
        <taxon>Rhamnusium</taxon>
    </lineage>
</organism>
<gene>
    <name evidence="1" type="ORF">NQ314_008532</name>
</gene>
<dbReference type="AlphaFoldDB" id="A0AAV8YAL3"/>